<dbReference type="Pfam" id="PF08521">
    <property type="entry name" value="2CSK_N"/>
    <property type="match status" value="1"/>
</dbReference>
<evidence type="ECO:0000256" key="11">
    <source>
        <dbReference type="SAM" id="MobiDB-lite"/>
    </source>
</evidence>
<dbReference type="PANTHER" id="PTHR45436">
    <property type="entry name" value="SENSOR HISTIDINE KINASE YKOH"/>
    <property type="match status" value="1"/>
</dbReference>
<accession>A0A127PHH5</accession>
<evidence type="ECO:0000256" key="9">
    <source>
        <dbReference type="ARBA" id="ARBA00023012"/>
    </source>
</evidence>
<evidence type="ECO:0000256" key="12">
    <source>
        <dbReference type="SAM" id="Phobius"/>
    </source>
</evidence>
<evidence type="ECO:0000256" key="1">
    <source>
        <dbReference type="ARBA" id="ARBA00000085"/>
    </source>
</evidence>
<dbReference type="InterPro" id="IPR036890">
    <property type="entry name" value="HATPase_C_sf"/>
</dbReference>
<evidence type="ECO:0000313" key="16">
    <source>
        <dbReference type="Proteomes" id="UP000072421"/>
    </source>
</evidence>
<keyword evidence="9" id="KW-0902">Two-component regulatory system</keyword>
<dbReference type="OrthoDB" id="8583694at2"/>
<evidence type="ECO:0000256" key="10">
    <source>
        <dbReference type="ARBA" id="ARBA00023136"/>
    </source>
</evidence>
<evidence type="ECO:0000313" key="15">
    <source>
        <dbReference type="EMBL" id="AMO97269.1"/>
    </source>
</evidence>
<dbReference type="PROSITE" id="PS50109">
    <property type="entry name" value="HIS_KIN"/>
    <property type="match status" value="1"/>
</dbReference>
<sequence>MRDAQSLAAQPNPSAPAAAQTEERVQRSLFGEILDWMLVPLLLLWPISIAITYVVAKSIANQPFDQALDDSVTVLSQQVSEVNGKVLTRLTTPSRDFLRADDVDNVYYLITGPHGEYIDGDRDMHTPVAEDEPAHPGKVKFWDSSLHGSDVRIAYTYVDLRNTVDAGGSADKQERPRVALVQVGETLEKRARLANEIIKGVILPQFLILPIALALIWFALSRGLSPLSELQQRIRARRPDDLSPIDSGQVPEEISPLVRSLNDMLSRLSLSIQTQKRFIADAAHQMKTPLAGMRMQSELALRQTSQHDIHRSLEQLAKSSESATRLVNQLLSLARAENQSQESAPFIEVDLSEFARAVVQDWVEASFGQRIDFGFEQDEQPVPVLCNPLMLRELLGNLIDNALHYTPVEGRVTVRVRGEWAENSTAVARGFAILEVEDTGPGIPPAERGHVFQRFYRILDSGRGGSGLGLAIVREIAQQHDAQVTISYNPRSSEPELPGSLFRVTFRLLEKPALDFNSDFH</sequence>
<feature type="domain" description="HAMP" evidence="14">
    <location>
        <begin position="221"/>
        <end position="273"/>
    </location>
</feature>
<dbReference type="SUPFAM" id="SSF55874">
    <property type="entry name" value="ATPase domain of HSP90 chaperone/DNA topoisomerase II/histidine kinase"/>
    <property type="match status" value="1"/>
</dbReference>
<dbReference type="PANTHER" id="PTHR45436:SF1">
    <property type="entry name" value="SENSOR PROTEIN QSEC"/>
    <property type="match status" value="1"/>
</dbReference>
<dbReference type="InterPro" id="IPR004358">
    <property type="entry name" value="Sig_transdc_His_kin-like_C"/>
</dbReference>
<reference evidence="15 16" key="1">
    <citation type="submission" date="2015-11" db="EMBL/GenBank/DDBJ databases">
        <title>Exploring the genomic traits of fungus-feeding bacterial genus Collimonas.</title>
        <authorList>
            <person name="Song C."/>
            <person name="Schmidt R."/>
            <person name="de Jager V."/>
            <person name="Krzyzanowska D."/>
            <person name="Jongedijk E."/>
            <person name="Cankar K."/>
            <person name="Beekwilder J."/>
            <person name="van Veen A."/>
            <person name="de Boer W."/>
            <person name="van Veen J.A."/>
            <person name="Garbeva P."/>
        </authorList>
    </citation>
    <scope>NUCLEOTIDE SEQUENCE [LARGE SCALE GENOMIC DNA]</scope>
    <source>
        <strain evidence="15 16">Ter6</strain>
    </source>
</reference>
<dbReference type="PROSITE" id="PS50885">
    <property type="entry name" value="HAMP"/>
    <property type="match status" value="1"/>
</dbReference>
<dbReference type="RefSeq" id="WP_061541647.1">
    <property type="nucleotide sequence ID" value="NZ_CP013232.1"/>
</dbReference>
<proteinExistence type="predicted"/>
<keyword evidence="6 12" id="KW-0812">Transmembrane</keyword>
<dbReference type="SMART" id="SM00304">
    <property type="entry name" value="HAMP"/>
    <property type="match status" value="1"/>
</dbReference>
<evidence type="ECO:0000256" key="3">
    <source>
        <dbReference type="ARBA" id="ARBA00012438"/>
    </source>
</evidence>
<dbReference type="SMART" id="SM00388">
    <property type="entry name" value="HisKA"/>
    <property type="match status" value="1"/>
</dbReference>
<dbReference type="InterPro" id="IPR036097">
    <property type="entry name" value="HisK_dim/P_sf"/>
</dbReference>
<keyword evidence="7" id="KW-0418">Kinase</keyword>
<evidence type="ECO:0000256" key="6">
    <source>
        <dbReference type="ARBA" id="ARBA00022692"/>
    </source>
</evidence>
<dbReference type="Pfam" id="PF02518">
    <property type="entry name" value="HATPase_c"/>
    <property type="match status" value="1"/>
</dbReference>
<keyword evidence="5" id="KW-0808">Transferase</keyword>
<dbReference type="InterPro" id="IPR003660">
    <property type="entry name" value="HAMP_dom"/>
</dbReference>
<dbReference type="SUPFAM" id="SSF47384">
    <property type="entry name" value="Homodimeric domain of signal transducing histidine kinase"/>
    <property type="match status" value="1"/>
</dbReference>
<feature type="transmembrane region" description="Helical" evidence="12">
    <location>
        <begin position="36"/>
        <end position="56"/>
    </location>
</feature>
<dbReference type="EC" id="2.7.13.3" evidence="3"/>
<evidence type="ECO:0000256" key="2">
    <source>
        <dbReference type="ARBA" id="ARBA00004370"/>
    </source>
</evidence>
<evidence type="ECO:0000259" key="14">
    <source>
        <dbReference type="PROSITE" id="PS50885"/>
    </source>
</evidence>
<dbReference type="EMBL" id="CP013232">
    <property type="protein sequence ID" value="AMO97269.1"/>
    <property type="molecule type" value="Genomic_DNA"/>
</dbReference>
<dbReference type="Gene3D" id="3.30.565.10">
    <property type="entry name" value="Histidine kinase-like ATPase, C-terminal domain"/>
    <property type="match status" value="1"/>
</dbReference>
<keyword evidence="8 12" id="KW-1133">Transmembrane helix</keyword>
<dbReference type="InterPro" id="IPR005467">
    <property type="entry name" value="His_kinase_dom"/>
</dbReference>
<dbReference type="AlphaFoldDB" id="A0A127PHH5"/>
<dbReference type="InterPro" id="IPR003661">
    <property type="entry name" value="HisK_dim/P_dom"/>
</dbReference>
<feature type="transmembrane region" description="Helical" evidence="12">
    <location>
        <begin position="197"/>
        <end position="220"/>
    </location>
</feature>
<dbReference type="InterPro" id="IPR050428">
    <property type="entry name" value="TCS_sensor_his_kinase"/>
</dbReference>
<dbReference type="CDD" id="cd00075">
    <property type="entry name" value="HATPase"/>
    <property type="match status" value="1"/>
</dbReference>
<evidence type="ECO:0000256" key="4">
    <source>
        <dbReference type="ARBA" id="ARBA00022553"/>
    </source>
</evidence>
<evidence type="ECO:0000256" key="7">
    <source>
        <dbReference type="ARBA" id="ARBA00022777"/>
    </source>
</evidence>
<dbReference type="GO" id="GO:0005886">
    <property type="term" value="C:plasma membrane"/>
    <property type="evidence" value="ECO:0007669"/>
    <property type="project" value="TreeGrafter"/>
</dbReference>
<dbReference type="CDD" id="cd00082">
    <property type="entry name" value="HisKA"/>
    <property type="match status" value="1"/>
</dbReference>
<comment type="subcellular location">
    <subcellularLocation>
        <location evidence="2">Membrane</location>
    </subcellularLocation>
</comment>
<dbReference type="Proteomes" id="UP000072421">
    <property type="component" value="Chromosome"/>
</dbReference>
<dbReference type="InterPro" id="IPR003594">
    <property type="entry name" value="HATPase_dom"/>
</dbReference>
<evidence type="ECO:0000256" key="5">
    <source>
        <dbReference type="ARBA" id="ARBA00022679"/>
    </source>
</evidence>
<dbReference type="PATRIC" id="fig|158899.10.peg.4632"/>
<dbReference type="InterPro" id="IPR013727">
    <property type="entry name" value="2CSK_N"/>
</dbReference>
<name>A0A127PHH5_9BURK</name>
<dbReference type="Pfam" id="PF00512">
    <property type="entry name" value="HisKA"/>
    <property type="match status" value="1"/>
</dbReference>
<organism evidence="15">
    <name type="scientific">Collimonas fungivorans</name>
    <dbReference type="NCBI Taxonomy" id="158899"/>
    <lineage>
        <taxon>Bacteria</taxon>
        <taxon>Pseudomonadati</taxon>
        <taxon>Pseudomonadota</taxon>
        <taxon>Betaproteobacteria</taxon>
        <taxon>Burkholderiales</taxon>
        <taxon>Oxalobacteraceae</taxon>
        <taxon>Collimonas</taxon>
    </lineage>
</organism>
<keyword evidence="4" id="KW-0597">Phosphoprotein</keyword>
<dbReference type="SMART" id="SM00387">
    <property type="entry name" value="HATPase_c"/>
    <property type="match status" value="1"/>
</dbReference>
<protein>
    <recommendedName>
        <fullName evidence="3">histidine kinase</fullName>
        <ecNumber evidence="3">2.7.13.3</ecNumber>
    </recommendedName>
</protein>
<keyword evidence="10 12" id="KW-0472">Membrane</keyword>
<evidence type="ECO:0000259" key="13">
    <source>
        <dbReference type="PROSITE" id="PS50109"/>
    </source>
</evidence>
<feature type="region of interest" description="Disordered" evidence="11">
    <location>
        <begin position="1"/>
        <end position="20"/>
    </location>
</feature>
<feature type="domain" description="Histidine kinase" evidence="13">
    <location>
        <begin position="281"/>
        <end position="510"/>
    </location>
</feature>
<dbReference type="GO" id="GO:0000155">
    <property type="term" value="F:phosphorelay sensor kinase activity"/>
    <property type="evidence" value="ECO:0007669"/>
    <property type="project" value="InterPro"/>
</dbReference>
<dbReference type="PRINTS" id="PR00344">
    <property type="entry name" value="BCTRLSENSOR"/>
</dbReference>
<gene>
    <name evidence="15" type="ORF">CFter6_4686</name>
</gene>
<dbReference type="Gene3D" id="1.10.287.130">
    <property type="match status" value="1"/>
</dbReference>
<comment type="catalytic activity">
    <reaction evidence="1">
        <text>ATP + protein L-histidine = ADP + protein N-phospho-L-histidine.</text>
        <dbReference type="EC" id="2.7.13.3"/>
    </reaction>
</comment>
<evidence type="ECO:0000256" key="8">
    <source>
        <dbReference type="ARBA" id="ARBA00022989"/>
    </source>
</evidence>